<evidence type="ECO:0000256" key="1">
    <source>
        <dbReference type="SAM" id="MobiDB-lite"/>
    </source>
</evidence>
<feature type="region of interest" description="Disordered" evidence="1">
    <location>
        <begin position="136"/>
        <end position="156"/>
    </location>
</feature>
<gene>
    <name evidence="2" type="ORF">ARMGADRAFT_290512</name>
</gene>
<evidence type="ECO:0000313" key="2">
    <source>
        <dbReference type="EMBL" id="PBK90717.1"/>
    </source>
</evidence>
<name>A0A2H3DNR2_ARMGA</name>
<dbReference type="AlphaFoldDB" id="A0A2H3DNR2"/>
<dbReference type="OrthoDB" id="3064753at2759"/>
<accession>A0A2H3DNR2</accession>
<dbReference type="Proteomes" id="UP000217790">
    <property type="component" value="Unassembled WGS sequence"/>
</dbReference>
<evidence type="ECO:0000313" key="3">
    <source>
        <dbReference type="Proteomes" id="UP000217790"/>
    </source>
</evidence>
<dbReference type="EMBL" id="KZ293664">
    <property type="protein sequence ID" value="PBK90717.1"/>
    <property type="molecule type" value="Genomic_DNA"/>
</dbReference>
<proteinExistence type="predicted"/>
<protein>
    <submittedName>
        <fullName evidence="2">Uncharacterized protein</fullName>
    </submittedName>
</protein>
<keyword evidence="3" id="KW-1185">Reference proteome</keyword>
<sequence length="405" mass="46252">MRKRLCRELVIKMLIDYQGGTLAERVQAQHNAEQPSTILQDIVASANTTASTETPTEDDFHQRAINYLRTSRSFVADTTQDISADYITSIDEEDYDDDPEAGNSGLLKVLRSKKASKANRMEAQTLQKKIQLAQKQKAAKQKAKAASGSRKGKEKAIDIDMSDSDDEVVEVEGDVCEADEHDEETSSSIDVGQVRLAFMRRVLAPIMEEREMKKWFDEHDGWVCGKCKTRLHDANRKLHKFSTKGHLLRHMVDTHSEWFDLQVEMLIPDDDTFELFKCPSDLCDFRARTIKKVQMHCLQDCPEKLVYLAMKDRHDNKPKCFKILNKRADLGHPVRFVADELIEKKEKLLALADDSNREAFLQVFAHVESRNGNGILRNPYDGSDTMGHRFAKQSKDYKTLSTENP</sequence>
<reference evidence="3" key="1">
    <citation type="journal article" date="2017" name="Nat. Ecol. Evol.">
        <title>Genome expansion and lineage-specific genetic innovations in the forest pathogenic fungi Armillaria.</title>
        <authorList>
            <person name="Sipos G."/>
            <person name="Prasanna A.N."/>
            <person name="Walter M.C."/>
            <person name="O'Connor E."/>
            <person name="Balint B."/>
            <person name="Krizsan K."/>
            <person name="Kiss B."/>
            <person name="Hess J."/>
            <person name="Varga T."/>
            <person name="Slot J."/>
            <person name="Riley R."/>
            <person name="Boka B."/>
            <person name="Rigling D."/>
            <person name="Barry K."/>
            <person name="Lee J."/>
            <person name="Mihaltcheva S."/>
            <person name="LaButti K."/>
            <person name="Lipzen A."/>
            <person name="Waldron R."/>
            <person name="Moloney N.M."/>
            <person name="Sperisen C."/>
            <person name="Kredics L."/>
            <person name="Vagvoelgyi C."/>
            <person name="Patrignani A."/>
            <person name="Fitzpatrick D."/>
            <person name="Nagy I."/>
            <person name="Doyle S."/>
            <person name="Anderson J.B."/>
            <person name="Grigoriev I.V."/>
            <person name="Gueldener U."/>
            <person name="Muensterkoetter M."/>
            <person name="Nagy L.G."/>
        </authorList>
    </citation>
    <scope>NUCLEOTIDE SEQUENCE [LARGE SCALE GENOMIC DNA]</scope>
    <source>
        <strain evidence="3">Ar21-2</strain>
    </source>
</reference>
<organism evidence="2 3">
    <name type="scientific">Armillaria gallica</name>
    <name type="common">Bulbous honey fungus</name>
    <name type="synonym">Armillaria bulbosa</name>
    <dbReference type="NCBI Taxonomy" id="47427"/>
    <lineage>
        <taxon>Eukaryota</taxon>
        <taxon>Fungi</taxon>
        <taxon>Dikarya</taxon>
        <taxon>Basidiomycota</taxon>
        <taxon>Agaricomycotina</taxon>
        <taxon>Agaricomycetes</taxon>
        <taxon>Agaricomycetidae</taxon>
        <taxon>Agaricales</taxon>
        <taxon>Marasmiineae</taxon>
        <taxon>Physalacriaceae</taxon>
        <taxon>Armillaria</taxon>
    </lineage>
</organism>
<dbReference type="InParanoid" id="A0A2H3DNR2"/>